<comment type="similarity">
    <text evidence="2">Belongs to the UPF0688 family.</text>
</comment>
<evidence type="ECO:0000256" key="1">
    <source>
        <dbReference type="ARBA" id="ARBA00004123"/>
    </source>
</evidence>
<reference evidence="5" key="3">
    <citation type="submission" date="2025-09" db="UniProtKB">
        <authorList>
            <consortium name="Ensembl"/>
        </authorList>
    </citation>
    <scope>IDENTIFICATION</scope>
</reference>
<dbReference type="EMBL" id="AFYH01000703">
    <property type="status" value="NOT_ANNOTATED_CDS"/>
    <property type="molecule type" value="Genomic_DNA"/>
</dbReference>
<proteinExistence type="inferred from homology"/>
<dbReference type="Pfam" id="PF15772">
    <property type="entry name" value="UPF0688"/>
    <property type="match status" value="1"/>
</dbReference>
<gene>
    <name evidence="5" type="primary">C1orf174</name>
</gene>
<dbReference type="eggNOG" id="ENOG502SBCG">
    <property type="taxonomic scope" value="Eukaryota"/>
</dbReference>
<feature type="compositionally biased region" description="Basic and acidic residues" evidence="4">
    <location>
        <begin position="109"/>
        <end position="120"/>
    </location>
</feature>
<keyword evidence="3" id="KW-0539">Nucleus</keyword>
<dbReference type="InParanoid" id="H3BIL0"/>
<dbReference type="GO" id="GO:0005634">
    <property type="term" value="C:nucleus"/>
    <property type="evidence" value="ECO:0007669"/>
    <property type="project" value="UniProtKB-SubCell"/>
</dbReference>
<name>H3BIL0_LATCH</name>
<evidence type="ECO:0000256" key="4">
    <source>
        <dbReference type="SAM" id="MobiDB-lite"/>
    </source>
</evidence>
<comment type="subcellular location">
    <subcellularLocation>
        <location evidence="1">Nucleus</location>
    </subcellularLocation>
</comment>
<dbReference type="STRING" id="7897.ENSLACP00000021731"/>
<dbReference type="AlphaFoldDB" id="H3BIL0"/>
<feature type="region of interest" description="Disordered" evidence="4">
    <location>
        <begin position="1"/>
        <end position="145"/>
    </location>
</feature>
<evidence type="ECO:0000256" key="3">
    <source>
        <dbReference type="ARBA" id="ARBA00023242"/>
    </source>
</evidence>
<evidence type="ECO:0000313" key="5">
    <source>
        <dbReference type="Ensembl" id="ENSLACP00000021731.1"/>
    </source>
</evidence>
<dbReference type="PANTHER" id="PTHR28491">
    <property type="entry name" value="UPF0688 PROTEIN C1ORF174"/>
    <property type="match status" value="1"/>
</dbReference>
<keyword evidence="6" id="KW-1185">Reference proteome</keyword>
<sequence length="204" mass="22620">TLSNRKMYKHPPKRLKCDEQASEKGDFTELLAGCGDTPFPKGISEGPDQSSKGDPFRHKAASQRGTELPPAGAKTKLEGERLRSSEDEGPSANAEGHGLGACNGCDVDGSPRKEDEERKQGAQLQLDESVFLDEDSNQPMPLGRFFGNVELMQDLPLQEPPSVPMSRREFRKLHFIAKDDDDDEEEEEEEEDGDDDYSDEDGIH</sequence>
<evidence type="ECO:0000313" key="6">
    <source>
        <dbReference type="Proteomes" id="UP000008672"/>
    </source>
</evidence>
<feature type="compositionally biased region" description="Basic residues" evidence="4">
    <location>
        <begin position="1"/>
        <end position="14"/>
    </location>
</feature>
<accession>H3BIL0</accession>
<dbReference type="FunCoup" id="H3BIL0">
    <property type="interactions" value="1305"/>
</dbReference>
<dbReference type="InterPro" id="IPR031530">
    <property type="entry name" value="UPF0688"/>
</dbReference>
<reference evidence="6" key="1">
    <citation type="submission" date="2011-08" db="EMBL/GenBank/DDBJ databases">
        <title>The draft genome of Latimeria chalumnae.</title>
        <authorList>
            <person name="Di Palma F."/>
            <person name="Alfoldi J."/>
            <person name="Johnson J."/>
            <person name="Berlin A."/>
            <person name="Gnerre S."/>
            <person name="Jaffe D."/>
            <person name="MacCallum I."/>
            <person name="Young S."/>
            <person name="Walker B.J."/>
            <person name="Lander E."/>
            <person name="Lindblad-Toh K."/>
        </authorList>
    </citation>
    <scope>NUCLEOTIDE SEQUENCE [LARGE SCALE GENOMIC DNA]</scope>
    <source>
        <strain evidence="6">Wild caught</strain>
    </source>
</reference>
<organism evidence="5 6">
    <name type="scientific">Latimeria chalumnae</name>
    <name type="common">Coelacanth</name>
    <dbReference type="NCBI Taxonomy" id="7897"/>
    <lineage>
        <taxon>Eukaryota</taxon>
        <taxon>Metazoa</taxon>
        <taxon>Chordata</taxon>
        <taxon>Craniata</taxon>
        <taxon>Vertebrata</taxon>
        <taxon>Euteleostomi</taxon>
        <taxon>Coelacanthiformes</taxon>
        <taxon>Coelacanthidae</taxon>
        <taxon>Latimeria</taxon>
    </lineage>
</organism>
<dbReference type="HOGENOM" id="CLU_096286_0_0_1"/>
<dbReference type="Proteomes" id="UP000008672">
    <property type="component" value="Unassembled WGS sequence"/>
</dbReference>
<dbReference type="EMBL" id="AFYH01000702">
    <property type="status" value="NOT_ANNOTATED_CDS"/>
    <property type="molecule type" value="Genomic_DNA"/>
</dbReference>
<protein>
    <submittedName>
        <fullName evidence="5">Chromosome 1 open reading frame 174</fullName>
    </submittedName>
</protein>
<dbReference type="PANTHER" id="PTHR28491:SF1">
    <property type="entry name" value="UPF0688 PROTEIN C1ORF174"/>
    <property type="match status" value="1"/>
</dbReference>
<evidence type="ECO:0000256" key="2">
    <source>
        <dbReference type="ARBA" id="ARBA00006634"/>
    </source>
</evidence>
<feature type="compositionally biased region" description="Basic and acidic residues" evidence="4">
    <location>
        <begin position="75"/>
        <end position="86"/>
    </location>
</feature>
<feature type="region of interest" description="Disordered" evidence="4">
    <location>
        <begin position="174"/>
        <end position="204"/>
    </location>
</feature>
<feature type="compositionally biased region" description="Basic and acidic residues" evidence="4">
    <location>
        <begin position="15"/>
        <end position="27"/>
    </location>
</feature>
<feature type="compositionally biased region" description="Acidic residues" evidence="4">
    <location>
        <begin position="179"/>
        <end position="204"/>
    </location>
</feature>
<dbReference type="GeneTree" id="ENSGT00390000016496"/>
<reference evidence="5" key="2">
    <citation type="submission" date="2025-08" db="UniProtKB">
        <authorList>
            <consortium name="Ensembl"/>
        </authorList>
    </citation>
    <scope>IDENTIFICATION</scope>
</reference>
<dbReference type="Ensembl" id="ENSLACT00000021872.1">
    <property type="protein sequence ID" value="ENSLACP00000021731.1"/>
    <property type="gene ID" value="ENSLACG00000019095.1"/>
</dbReference>